<evidence type="ECO:0000256" key="12">
    <source>
        <dbReference type="ARBA" id="ARBA00022723"/>
    </source>
</evidence>
<proteinExistence type="inferred from homology"/>
<evidence type="ECO:0000256" key="14">
    <source>
        <dbReference type="ARBA" id="ARBA00022759"/>
    </source>
</evidence>
<dbReference type="GO" id="GO:0003724">
    <property type="term" value="F:RNA helicase activity"/>
    <property type="evidence" value="ECO:0007669"/>
    <property type="project" value="InterPro"/>
</dbReference>
<evidence type="ECO:0000256" key="5">
    <source>
        <dbReference type="ARBA" id="ARBA00011448"/>
    </source>
</evidence>
<evidence type="ECO:0000256" key="15">
    <source>
        <dbReference type="ARBA" id="ARBA00022801"/>
    </source>
</evidence>
<protein>
    <recommendedName>
        <fullName evidence="6">Replication-associated protein</fullName>
    </recommendedName>
    <alternativeName>
        <fullName evidence="21">ATP-dependent helicase Rep</fullName>
    </alternativeName>
    <alternativeName>
        <fullName evidence="22">RepP</fullName>
    </alternativeName>
</protein>
<evidence type="ECO:0000256" key="21">
    <source>
        <dbReference type="ARBA" id="ARBA00030754"/>
    </source>
</evidence>
<dbReference type="InterPro" id="IPR049912">
    <property type="entry name" value="CRESS_DNA_REP"/>
</dbReference>
<comment type="subcellular location">
    <subcellularLocation>
        <location evidence="3">Host nucleus</location>
    </subcellularLocation>
</comment>
<evidence type="ECO:0000256" key="22">
    <source>
        <dbReference type="ARBA" id="ARBA00032243"/>
    </source>
</evidence>
<dbReference type="GO" id="GO:0004519">
    <property type="term" value="F:endonuclease activity"/>
    <property type="evidence" value="ECO:0007669"/>
    <property type="project" value="UniProtKB-KW"/>
</dbReference>
<dbReference type="GO" id="GO:0042025">
    <property type="term" value="C:host cell nucleus"/>
    <property type="evidence" value="ECO:0007669"/>
    <property type="project" value="UniProtKB-SubCell"/>
</dbReference>
<comment type="cofactor">
    <cofactor evidence="2">
        <name>Mg(2+)</name>
        <dbReference type="ChEBI" id="CHEBI:18420"/>
    </cofactor>
</comment>
<evidence type="ECO:0000256" key="13">
    <source>
        <dbReference type="ARBA" id="ARBA00022741"/>
    </source>
</evidence>
<evidence type="ECO:0000256" key="3">
    <source>
        <dbReference type="ARBA" id="ARBA00004147"/>
    </source>
</evidence>
<comment type="similarity">
    <text evidence="4">Belongs to the nanoviruses/circoviruses replication-associated protein family.</text>
</comment>
<keyword evidence="16" id="KW-0347">Helicase</keyword>
<evidence type="ECO:0000256" key="20">
    <source>
        <dbReference type="ARBA" id="ARBA00023268"/>
    </source>
</evidence>
<comment type="cofactor">
    <cofactor evidence="1">
        <name>Mn(2+)</name>
        <dbReference type="ChEBI" id="CHEBI:29035"/>
    </cofactor>
</comment>
<evidence type="ECO:0000256" key="19">
    <source>
        <dbReference type="ARBA" id="ARBA00023125"/>
    </source>
</evidence>
<reference evidence="25 26" key="1">
    <citation type="journal article" date="2018" name="Microbiome">
        <title>Comparative analysis of rodent and small mammal viromes to better understand the wildlife origin of emerging infectious diseases.</title>
        <authorList>
            <person name="Wu Z."/>
            <person name="Lu L."/>
            <person name="Du J."/>
            <person name="Yang L."/>
            <person name="Ren X."/>
            <person name="Liu B."/>
            <person name="Jiang J."/>
            <person name="Yang J."/>
            <person name="Dong J."/>
            <person name="Sun L."/>
            <person name="Zhu Y."/>
            <person name="Li Y."/>
            <person name="Zheng D."/>
            <person name="Zhang C."/>
            <person name="Su H."/>
            <person name="Zheng Y."/>
            <person name="Zhou H."/>
            <person name="Zhu G."/>
            <person name="Li H."/>
            <person name="Chmura A."/>
            <person name="Yang F."/>
            <person name="Daszak P."/>
            <person name="Wang J."/>
            <person name="Liu Q."/>
            <person name="Jin Q."/>
        </authorList>
    </citation>
    <scope>NUCLEOTIDE SEQUENCE [LARGE SCALE GENOMIC DNA]</scope>
    <source>
        <strain evidence="25">RtMc-CV-2/Tibet2014</strain>
    </source>
</reference>
<keyword evidence="7" id="KW-1048">Host nucleus</keyword>
<evidence type="ECO:0000256" key="11">
    <source>
        <dbReference type="ARBA" id="ARBA00022722"/>
    </source>
</evidence>
<dbReference type="InterPro" id="IPR027417">
    <property type="entry name" value="P-loop_NTPase"/>
</dbReference>
<evidence type="ECO:0000256" key="23">
    <source>
        <dbReference type="ARBA" id="ARBA00049360"/>
    </source>
</evidence>
<keyword evidence="8" id="KW-0808">Transferase</keyword>
<dbReference type="SUPFAM" id="SSF52540">
    <property type="entry name" value="P-loop containing nucleoside triphosphate hydrolases"/>
    <property type="match status" value="1"/>
</dbReference>
<evidence type="ECO:0000256" key="6">
    <source>
        <dbReference type="ARBA" id="ARBA00014531"/>
    </source>
</evidence>
<keyword evidence="15" id="KW-0378">Hydrolase</keyword>
<keyword evidence="12" id="KW-0479">Metal-binding</keyword>
<evidence type="ECO:0000256" key="4">
    <source>
        <dbReference type="ARBA" id="ARBA00008545"/>
    </source>
</evidence>
<evidence type="ECO:0000256" key="17">
    <source>
        <dbReference type="ARBA" id="ARBA00022840"/>
    </source>
</evidence>
<dbReference type="GO" id="GO:0006260">
    <property type="term" value="P:DNA replication"/>
    <property type="evidence" value="ECO:0007669"/>
    <property type="project" value="UniProtKB-KW"/>
</dbReference>
<dbReference type="InterPro" id="IPR000605">
    <property type="entry name" value="Helicase_SF3_ssDNA/RNA_vir"/>
</dbReference>
<keyword evidence="19" id="KW-0238">DNA-binding</keyword>
<dbReference type="GeneID" id="65099735"/>
<keyword evidence="20" id="KW-0511">Multifunctional enzyme</keyword>
<dbReference type="Gene3D" id="3.40.1310.20">
    <property type="match status" value="1"/>
</dbReference>
<name>A0A2H4MWW2_9CIRC</name>
<dbReference type="GO" id="GO:0016779">
    <property type="term" value="F:nucleotidyltransferase activity"/>
    <property type="evidence" value="ECO:0007669"/>
    <property type="project" value="UniProtKB-KW"/>
</dbReference>
<evidence type="ECO:0000313" key="26">
    <source>
        <dbReference type="Proteomes" id="UP000297163"/>
    </source>
</evidence>
<keyword evidence="17" id="KW-0067">ATP-binding</keyword>
<dbReference type="GO" id="GO:0003677">
    <property type="term" value="F:DNA binding"/>
    <property type="evidence" value="ECO:0007669"/>
    <property type="project" value="UniProtKB-KW"/>
</dbReference>
<dbReference type="GO" id="GO:0016787">
    <property type="term" value="F:hydrolase activity"/>
    <property type="evidence" value="ECO:0007669"/>
    <property type="project" value="UniProtKB-KW"/>
</dbReference>
<evidence type="ECO:0000256" key="1">
    <source>
        <dbReference type="ARBA" id="ARBA00001936"/>
    </source>
</evidence>
<comment type="catalytic activity">
    <reaction evidence="23">
        <text>ATP + H2O = ADP + phosphate + H(+)</text>
        <dbReference type="Rhea" id="RHEA:13065"/>
        <dbReference type="ChEBI" id="CHEBI:15377"/>
        <dbReference type="ChEBI" id="CHEBI:15378"/>
        <dbReference type="ChEBI" id="CHEBI:30616"/>
        <dbReference type="ChEBI" id="CHEBI:43474"/>
        <dbReference type="ChEBI" id="CHEBI:456216"/>
    </reaction>
</comment>
<keyword evidence="18" id="KW-0190">Covalent protein-DNA linkage</keyword>
<feature type="domain" description="CRESS-DNA virus Rep endonuclease" evidence="24">
    <location>
        <begin position="14"/>
        <end position="111"/>
    </location>
</feature>
<keyword evidence="14" id="KW-0255">Endonuclease</keyword>
<dbReference type="GO" id="GO:0003723">
    <property type="term" value="F:RNA binding"/>
    <property type="evidence" value="ECO:0007669"/>
    <property type="project" value="InterPro"/>
</dbReference>
<keyword evidence="26" id="KW-1185">Reference proteome</keyword>
<dbReference type="Pfam" id="PF00910">
    <property type="entry name" value="RNA_helicase"/>
    <property type="match status" value="1"/>
</dbReference>
<evidence type="ECO:0000259" key="24">
    <source>
        <dbReference type="PROSITE" id="PS52020"/>
    </source>
</evidence>
<dbReference type="GO" id="GO:0005524">
    <property type="term" value="F:ATP binding"/>
    <property type="evidence" value="ECO:0007669"/>
    <property type="project" value="UniProtKB-KW"/>
</dbReference>
<accession>A0A2H4MWW2</accession>
<dbReference type="PROSITE" id="PS52020">
    <property type="entry name" value="CRESS_DNA_REP"/>
    <property type="match status" value="1"/>
</dbReference>
<dbReference type="GO" id="GO:0046872">
    <property type="term" value="F:metal ion binding"/>
    <property type="evidence" value="ECO:0007669"/>
    <property type="project" value="UniProtKB-KW"/>
</dbReference>
<evidence type="ECO:0000256" key="8">
    <source>
        <dbReference type="ARBA" id="ARBA00022679"/>
    </source>
</evidence>
<sequence>MAQAQVQQMRLVKQGARGRWCFTINNYTVEEEQLVCALAPEAKYLVCGREVGENGTPHLQGFVNLKKKKRFNAMKAALGGRCHLEPARGDDCSNQDYCSKGGDILIEEGVPQKERQRTDLQGACEVITQGGDIRHVARDFPETFVRYYRGLLALQQFHPDLLRQREWKTEVFVYIGPPGVGKSRVVQHFAPTGYWKPRGKWWDGYHGNSDVILDDFYGWLPFDDLLRMCDRYPLTVETKGGTSPFLAKRIFITSNKAPNEWYSDEITNKDALYRRITELHMWTGDCFESPPPRVMWNHRINY</sequence>
<keyword evidence="9" id="KW-0548">Nucleotidyltransferase</keyword>
<comment type="subunit">
    <text evidence="5">Interacts with the capsid protein; this interaction relocates Rep into the nucleus.</text>
</comment>
<evidence type="ECO:0000256" key="7">
    <source>
        <dbReference type="ARBA" id="ARBA00022562"/>
    </source>
</evidence>
<evidence type="ECO:0000313" key="25">
    <source>
        <dbReference type="EMBL" id="ATP66721.1"/>
    </source>
</evidence>
<evidence type="ECO:0000256" key="2">
    <source>
        <dbReference type="ARBA" id="ARBA00001946"/>
    </source>
</evidence>
<dbReference type="KEGG" id="vg:65099735"/>
<evidence type="ECO:0000256" key="18">
    <source>
        <dbReference type="ARBA" id="ARBA00023124"/>
    </source>
</evidence>
<evidence type="ECO:0000256" key="10">
    <source>
        <dbReference type="ARBA" id="ARBA00022705"/>
    </source>
</evidence>
<dbReference type="EMBL" id="KY370039">
    <property type="protein sequence ID" value="ATP66721.1"/>
    <property type="molecule type" value="Genomic_DNA"/>
</dbReference>
<keyword evidence="13" id="KW-0547">Nucleotide-binding</keyword>
<dbReference type="RefSeq" id="YP_010084725.1">
    <property type="nucleotide sequence ID" value="NC_055154.1"/>
</dbReference>
<evidence type="ECO:0000256" key="9">
    <source>
        <dbReference type="ARBA" id="ARBA00022695"/>
    </source>
</evidence>
<dbReference type="Pfam" id="PF02407">
    <property type="entry name" value="Viral_Rep"/>
    <property type="match status" value="1"/>
</dbReference>
<organism evidence="25 26">
    <name type="scientific">Circovirus roditore</name>
    <dbReference type="NCBI Taxonomy" id="3052130"/>
    <lineage>
        <taxon>Viruses</taxon>
        <taxon>Monodnaviria</taxon>
        <taxon>Shotokuvirae</taxon>
        <taxon>Cressdnaviricota</taxon>
        <taxon>Arfiviricetes</taxon>
        <taxon>Cirlivirales</taxon>
        <taxon>Circoviridae</taxon>
        <taxon>Circovirus</taxon>
    </lineage>
</organism>
<keyword evidence="11" id="KW-0540">Nuclease</keyword>
<keyword evidence="10" id="KW-0235">DNA replication</keyword>
<dbReference type="Proteomes" id="UP000297163">
    <property type="component" value="Segment"/>
</dbReference>
<evidence type="ECO:0000256" key="16">
    <source>
        <dbReference type="ARBA" id="ARBA00022806"/>
    </source>
</evidence>